<dbReference type="InterPro" id="IPR008969">
    <property type="entry name" value="CarboxyPept-like_regulatory"/>
</dbReference>
<dbReference type="InterPro" id="IPR036942">
    <property type="entry name" value="Beta-barrel_TonB_sf"/>
</dbReference>
<dbReference type="InterPro" id="IPR000531">
    <property type="entry name" value="Beta-barrel_TonB"/>
</dbReference>
<dbReference type="Pfam" id="PF00593">
    <property type="entry name" value="TonB_dep_Rec_b-barrel"/>
    <property type="match status" value="1"/>
</dbReference>
<dbReference type="Gene3D" id="2.170.130.10">
    <property type="entry name" value="TonB-dependent receptor, plug domain"/>
    <property type="match status" value="1"/>
</dbReference>
<dbReference type="PANTHER" id="PTHR30069:SF40">
    <property type="entry name" value="TONB-DEPENDENT RECEPTOR NMB0964-RELATED"/>
    <property type="match status" value="1"/>
</dbReference>
<dbReference type="Pfam" id="PF07715">
    <property type="entry name" value="Plug"/>
    <property type="match status" value="1"/>
</dbReference>
<dbReference type="SUPFAM" id="SSF49464">
    <property type="entry name" value="Carboxypeptidase regulatory domain-like"/>
    <property type="match status" value="1"/>
</dbReference>
<dbReference type="InterPro" id="IPR039426">
    <property type="entry name" value="TonB-dep_rcpt-like"/>
</dbReference>
<evidence type="ECO:0000259" key="11">
    <source>
        <dbReference type="Pfam" id="PF07715"/>
    </source>
</evidence>
<evidence type="ECO:0000256" key="6">
    <source>
        <dbReference type="ARBA" id="ARBA00023136"/>
    </source>
</evidence>
<feature type="domain" description="TonB-dependent receptor plug" evidence="11">
    <location>
        <begin position="133"/>
        <end position="218"/>
    </location>
</feature>
<evidence type="ECO:0000256" key="7">
    <source>
        <dbReference type="ARBA" id="ARBA00023237"/>
    </source>
</evidence>
<keyword evidence="4 8" id="KW-0812">Transmembrane</keyword>
<evidence type="ECO:0000313" key="13">
    <source>
        <dbReference type="Proteomes" id="UP001500067"/>
    </source>
</evidence>
<keyword evidence="3 8" id="KW-1134">Transmembrane beta strand</keyword>
<dbReference type="Gene3D" id="2.40.170.20">
    <property type="entry name" value="TonB-dependent receptor, beta-barrel domain"/>
    <property type="match status" value="1"/>
</dbReference>
<evidence type="ECO:0000256" key="1">
    <source>
        <dbReference type="ARBA" id="ARBA00004571"/>
    </source>
</evidence>
<keyword evidence="6 8" id="KW-0472">Membrane</keyword>
<dbReference type="Proteomes" id="UP001500067">
    <property type="component" value="Unassembled WGS sequence"/>
</dbReference>
<evidence type="ECO:0000256" key="8">
    <source>
        <dbReference type="PROSITE-ProRule" id="PRU01360"/>
    </source>
</evidence>
<reference evidence="13" key="1">
    <citation type="journal article" date="2019" name="Int. J. Syst. Evol. Microbiol.">
        <title>The Global Catalogue of Microorganisms (GCM) 10K type strain sequencing project: providing services to taxonomists for standard genome sequencing and annotation.</title>
        <authorList>
            <consortium name="The Broad Institute Genomics Platform"/>
            <consortium name="The Broad Institute Genome Sequencing Center for Infectious Disease"/>
            <person name="Wu L."/>
            <person name="Ma J."/>
        </authorList>
    </citation>
    <scope>NUCLEOTIDE SEQUENCE [LARGE SCALE GENOMIC DNA]</scope>
    <source>
        <strain evidence="13">JCM 32105</strain>
    </source>
</reference>
<accession>A0ABP8NRB4</accession>
<sequence length="766" mass="84801">MAMFIMFVGDAQRCTAQSCNFRISGVVTDDQRHPLIGAIIRLETDSAKGDVTDTGGRFSIHRVCPGHTLLTCRADGFSTGVAHMHITGNSTIRFSLNADKNQLAEVVVNGVRLQDIHSLSQVELRGLERFQASGKTLGDAIKALPGLNAIQTGPTISKPMIHGLHSSRVLILNNGIRQEGQQWGSEHAPEIDPFVANRISVVKGAASVRYGADAIGGVVLLEPDPLPVAKGMSGNVYLIGQSNGRMGTASATVQGRTGEHGIAWRVQGTAKQGGNFSTPHYYLKNTAMREQNFSAQAGYKYKGLDVAAYYSMYHTRNGIFEGSHAGNITDLYAAIARERPVTASVFSYDIARSYQDIRHELAKVGATYHFANEGKLEMNAARQDDIRQEYDVSLPYTKDPTLLSKPQVSFQLMTHSAELVYTTPSRNGLSGNMGMAGNTQGNVFKGIRYLVPNFRTYSGGVFAIERYNTGKLTFEAGARYDHRWQRVYQRNASTLQTYHTTLTFSNPTGTVGAIYRATDKLSFTANAGTAWRAPSVNELYIHGVHFSDASYQDGDSTLKAERSLNTGITVAYNSKKLRATADVYRNHIGNYIYETPQLQPVTLLSGTFPAFRFTQDNVTISGVDASLQYDFARHFTLQSRATIVRGYNNTADAWLIYMPADRYENGIVFNLHELRFMEEPYISVENVSTLRQTRVPQGLDYAAPPAGYSIFNASAGFTTHIRKKKMMVDVTVANMTNTRYRDYLDKFRYYADNIGINFIVKTRFSF</sequence>
<evidence type="ECO:0000259" key="10">
    <source>
        <dbReference type="Pfam" id="PF00593"/>
    </source>
</evidence>
<dbReference type="Pfam" id="PF13715">
    <property type="entry name" value="CarbopepD_reg_2"/>
    <property type="match status" value="1"/>
</dbReference>
<dbReference type="InterPro" id="IPR012910">
    <property type="entry name" value="Plug_dom"/>
</dbReference>
<proteinExistence type="inferred from homology"/>
<gene>
    <name evidence="12" type="ORF">GCM10023093_31780</name>
</gene>
<evidence type="ECO:0000256" key="2">
    <source>
        <dbReference type="ARBA" id="ARBA00022448"/>
    </source>
</evidence>
<dbReference type="Gene3D" id="2.60.40.1120">
    <property type="entry name" value="Carboxypeptidase-like, regulatory domain"/>
    <property type="match status" value="1"/>
</dbReference>
<dbReference type="PROSITE" id="PS52016">
    <property type="entry name" value="TONB_DEPENDENT_REC_3"/>
    <property type="match status" value="1"/>
</dbReference>
<dbReference type="SUPFAM" id="SSF56935">
    <property type="entry name" value="Porins"/>
    <property type="match status" value="1"/>
</dbReference>
<feature type="domain" description="TonB-dependent receptor-like beta-barrel" evidence="10">
    <location>
        <begin position="272"/>
        <end position="734"/>
    </location>
</feature>
<dbReference type="EMBL" id="BAABFA010000024">
    <property type="protein sequence ID" value="GAA4470453.1"/>
    <property type="molecule type" value="Genomic_DNA"/>
</dbReference>
<comment type="similarity">
    <text evidence="8 9">Belongs to the TonB-dependent receptor family.</text>
</comment>
<evidence type="ECO:0000256" key="5">
    <source>
        <dbReference type="ARBA" id="ARBA00023077"/>
    </source>
</evidence>
<protein>
    <submittedName>
        <fullName evidence="12">TonB-dependent receptor</fullName>
    </submittedName>
</protein>
<organism evidence="12 13">
    <name type="scientific">Nemorincola caseinilytica</name>
    <dbReference type="NCBI Taxonomy" id="2054315"/>
    <lineage>
        <taxon>Bacteria</taxon>
        <taxon>Pseudomonadati</taxon>
        <taxon>Bacteroidota</taxon>
        <taxon>Chitinophagia</taxon>
        <taxon>Chitinophagales</taxon>
        <taxon>Chitinophagaceae</taxon>
        <taxon>Nemorincola</taxon>
    </lineage>
</organism>
<keyword evidence="12" id="KW-0675">Receptor</keyword>
<dbReference type="InterPro" id="IPR037066">
    <property type="entry name" value="Plug_dom_sf"/>
</dbReference>
<evidence type="ECO:0000256" key="3">
    <source>
        <dbReference type="ARBA" id="ARBA00022452"/>
    </source>
</evidence>
<name>A0ABP8NRB4_9BACT</name>
<evidence type="ECO:0000313" key="12">
    <source>
        <dbReference type="EMBL" id="GAA4470453.1"/>
    </source>
</evidence>
<comment type="subcellular location">
    <subcellularLocation>
        <location evidence="1 8">Cell outer membrane</location>
        <topology evidence="1 8">Multi-pass membrane protein</topology>
    </subcellularLocation>
</comment>
<comment type="caution">
    <text evidence="12">The sequence shown here is derived from an EMBL/GenBank/DDBJ whole genome shotgun (WGS) entry which is preliminary data.</text>
</comment>
<evidence type="ECO:0000256" key="9">
    <source>
        <dbReference type="RuleBase" id="RU003357"/>
    </source>
</evidence>
<dbReference type="PANTHER" id="PTHR30069">
    <property type="entry name" value="TONB-DEPENDENT OUTER MEMBRANE RECEPTOR"/>
    <property type="match status" value="1"/>
</dbReference>
<keyword evidence="7 8" id="KW-0998">Cell outer membrane</keyword>
<keyword evidence="2 8" id="KW-0813">Transport</keyword>
<keyword evidence="5 9" id="KW-0798">TonB box</keyword>
<keyword evidence="13" id="KW-1185">Reference proteome</keyword>
<evidence type="ECO:0000256" key="4">
    <source>
        <dbReference type="ARBA" id="ARBA00022692"/>
    </source>
</evidence>